<name>A0A344LUF6_9FLAO</name>
<keyword evidence="2" id="KW-1185">Reference proteome</keyword>
<dbReference type="AlphaFoldDB" id="A0A344LUF6"/>
<dbReference type="EMBL" id="CP030261">
    <property type="protein sequence ID" value="AXB57548.1"/>
    <property type="molecule type" value="Genomic_DNA"/>
</dbReference>
<evidence type="ECO:0000313" key="1">
    <source>
        <dbReference type="EMBL" id="AXB57548.1"/>
    </source>
</evidence>
<dbReference type="KEGG" id="ffl:HYN86_13475"/>
<accession>A0A344LUF6</accession>
<dbReference type="OrthoDB" id="1148517at2"/>
<dbReference type="RefSeq" id="WP_113678497.1">
    <property type="nucleotide sequence ID" value="NZ_CP030261.1"/>
</dbReference>
<reference evidence="1 2" key="1">
    <citation type="submission" date="2018-06" db="EMBL/GenBank/DDBJ databases">
        <title>Genome sequencing of Flavobacterium.</title>
        <authorList>
            <person name="Baek M.-G."/>
            <person name="Yi H."/>
        </authorList>
    </citation>
    <scope>NUCLEOTIDE SEQUENCE [LARGE SCALE GENOMIC DNA]</scope>
    <source>
        <strain evidence="1 2">HYN0086</strain>
    </source>
</reference>
<protein>
    <recommendedName>
        <fullName evidence="3">Secreted protein</fullName>
    </recommendedName>
</protein>
<proteinExistence type="predicted"/>
<gene>
    <name evidence="1" type="ORF">HYN86_13475</name>
</gene>
<evidence type="ECO:0000313" key="2">
    <source>
        <dbReference type="Proteomes" id="UP000251561"/>
    </source>
</evidence>
<evidence type="ECO:0008006" key="3">
    <source>
        <dbReference type="Google" id="ProtNLM"/>
    </source>
</evidence>
<organism evidence="1 2">
    <name type="scientific">Flavobacterium fluviale</name>
    <dbReference type="NCBI Taxonomy" id="2249356"/>
    <lineage>
        <taxon>Bacteria</taxon>
        <taxon>Pseudomonadati</taxon>
        <taxon>Bacteroidota</taxon>
        <taxon>Flavobacteriia</taxon>
        <taxon>Flavobacteriales</taxon>
        <taxon>Flavobacteriaceae</taxon>
        <taxon>Flavobacterium</taxon>
    </lineage>
</organism>
<dbReference type="Proteomes" id="UP000251561">
    <property type="component" value="Chromosome"/>
</dbReference>
<sequence length="197" mass="21871">MKKIFLITAITAFSTQIYAQELNNKFKSIPAKDPAVKEVIPPKEVSPKENPPAVVEKPAPLQVNPDELFKDTNLYKQESNVEGIFYRRNQFLGNFNTNAVTSTVMYRDAAFVDGDKVKVYLNDKVIEPEVSLDGEFKSVKINLVKGINKIDIEALNEGFASPNTAEFKVIDDKGAVISASEWNVGTGYKAVIVLVKE</sequence>